<protein>
    <submittedName>
        <fullName evidence="2">Uncharacterized protein</fullName>
    </submittedName>
</protein>
<dbReference type="Proteomes" id="UP001183390">
    <property type="component" value="Unassembled WGS sequence"/>
</dbReference>
<evidence type="ECO:0000313" key="2">
    <source>
        <dbReference type="EMBL" id="MDT0328290.1"/>
    </source>
</evidence>
<keyword evidence="1" id="KW-0812">Transmembrane</keyword>
<evidence type="ECO:0000313" key="3">
    <source>
        <dbReference type="Proteomes" id="UP001183390"/>
    </source>
</evidence>
<keyword evidence="1" id="KW-1133">Transmembrane helix</keyword>
<dbReference type="RefSeq" id="WP_311511009.1">
    <property type="nucleotide sequence ID" value="NZ_JAVREP010000003.1"/>
</dbReference>
<dbReference type="EMBL" id="JAVREP010000003">
    <property type="protein sequence ID" value="MDT0328290.1"/>
    <property type="molecule type" value="Genomic_DNA"/>
</dbReference>
<reference evidence="3" key="1">
    <citation type="submission" date="2023-07" db="EMBL/GenBank/DDBJ databases">
        <title>30 novel species of actinomycetes from the DSMZ collection.</title>
        <authorList>
            <person name="Nouioui I."/>
        </authorList>
    </citation>
    <scope>NUCLEOTIDE SEQUENCE [LARGE SCALE GENOMIC DNA]</scope>
    <source>
        <strain evidence="3">DSM 44743</strain>
    </source>
</reference>
<sequence>MKKCRARYVGRHRKKLGPWERLWAIALFAVKAVIIGTTVGLIRVVFGQTIDLQEVIALFELLLLAGDRGDPRGSLESDHP</sequence>
<accession>A0ABU2M6J3</accession>
<evidence type="ECO:0000256" key="1">
    <source>
        <dbReference type="SAM" id="Phobius"/>
    </source>
</evidence>
<gene>
    <name evidence="2" type="ORF">RM479_07670</name>
</gene>
<feature type="transmembrane region" description="Helical" evidence="1">
    <location>
        <begin position="21"/>
        <end position="46"/>
    </location>
</feature>
<comment type="caution">
    <text evidence="2">The sequence shown here is derived from an EMBL/GenBank/DDBJ whole genome shotgun (WGS) entry which is preliminary data.</text>
</comment>
<keyword evidence="1" id="KW-0472">Membrane</keyword>
<keyword evidence="3" id="KW-1185">Reference proteome</keyword>
<organism evidence="2 3">
    <name type="scientific">Nocardiopsis lambiniae</name>
    <dbReference type="NCBI Taxonomy" id="3075539"/>
    <lineage>
        <taxon>Bacteria</taxon>
        <taxon>Bacillati</taxon>
        <taxon>Actinomycetota</taxon>
        <taxon>Actinomycetes</taxon>
        <taxon>Streptosporangiales</taxon>
        <taxon>Nocardiopsidaceae</taxon>
        <taxon>Nocardiopsis</taxon>
    </lineage>
</organism>
<proteinExistence type="predicted"/>
<name>A0ABU2M6J3_9ACTN</name>